<dbReference type="Gene3D" id="2.60.40.1120">
    <property type="entry name" value="Carboxypeptidase-like, regulatory domain"/>
    <property type="match status" value="4"/>
</dbReference>
<dbReference type="Proteomes" id="UP000663090">
    <property type="component" value="Chromosome"/>
</dbReference>
<dbReference type="PANTHER" id="PTHR23303">
    <property type="entry name" value="CARBOXYPEPTIDASE REGULATORY REGION-CONTAINING"/>
    <property type="match status" value="1"/>
</dbReference>
<evidence type="ECO:0000313" key="3">
    <source>
        <dbReference type="EMBL" id="QSQ14118.1"/>
    </source>
</evidence>
<gene>
    <name evidence="3" type="ORF">JY572_38370</name>
</gene>
<evidence type="ECO:0000256" key="2">
    <source>
        <dbReference type="SAM" id="MobiDB-lite"/>
    </source>
</evidence>
<name>A0ABX7N659_9BACT</name>
<feature type="compositionally biased region" description="Basic and acidic residues" evidence="2">
    <location>
        <begin position="312"/>
        <end position="326"/>
    </location>
</feature>
<dbReference type="RefSeq" id="WP_206715912.1">
    <property type="nucleotide sequence ID" value="NZ_CP071091.1"/>
</dbReference>
<protein>
    <submittedName>
        <fullName evidence="3">Carboxypeptidase regulatory-like domain-containing protein</fullName>
    </submittedName>
</protein>
<organism evidence="3 4">
    <name type="scientific">Myxococcus landrumensis</name>
    <dbReference type="NCBI Taxonomy" id="2813577"/>
    <lineage>
        <taxon>Bacteria</taxon>
        <taxon>Pseudomonadati</taxon>
        <taxon>Myxococcota</taxon>
        <taxon>Myxococcia</taxon>
        <taxon>Myxococcales</taxon>
        <taxon>Cystobacterineae</taxon>
        <taxon>Myxococcaceae</taxon>
        <taxon>Myxococcus</taxon>
    </lineage>
</organism>
<dbReference type="Pfam" id="PF13620">
    <property type="entry name" value="CarboxypepD_reg"/>
    <property type="match status" value="2"/>
</dbReference>
<feature type="region of interest" description="Disordered" evidence="2">
    <location>
        <begin position="584"/>
        <end position="603"/>
    </location>
</feature>
<feature type="region of interest" description="Disordered" evidence="2">
    <location>
        <begin position="297"/>
        <end position="326"/>
    </location>
</feature>
<proteinExistence type="predicted"/>
<sequence>MPGVEVSASWSIPGESLSARPCGENLRMPLTFPYCTDTADIQPIHELIAEGLGSAPVLGRTTTSRDGTFLLEGLPEGVVALWALSSEGVVLSLDVETGQRDVTLVLAPGVSAQGRVVDERLSPVANAHVTLFNVDHSRYFEAFTDAEGRFTLERLPHWDPRGLRGPFPRSPPNFRWLYGLAVSSPGLLPVVVSGRALDEFSKDDIVMSHPRRIAGRVLLGERPVVGAHVESDQSRAVLVTDEEGRFLLEDVQPGAHRLRARHGDQRGQAHVRLHVEQRQAEVTLRLGTLVRVEGRVRDEEGQPISDATVHASSERDSIPSESSRTKQDGSFVLEYVHPGPMSFVASRSMGFLASARLLREVSAGMPPVELVMKRAFVAQGVITDTEGNPLPRPELVARKWMREPLSGEGPEAALSQGDALGAMIDKHGHFRFDLAEPGRYRLTARAEGFLGSPVDVTVPAQDIQVVMHAAARIDGVVVDTRGAPIEDASISLTKDGSMLASLETNSQGRFTLETLHPGRYALQVMLSSGGYRASLPVEILGTERQEVTIRMEAGLSLSGRVVDEKGSPMPRVYVWGRCVEPAAEKAEPEESSLPQPESRAHTDEQGRFTLLHLPQGPCRLTAAAVGYVLRSAPHDEQGESEVLAKAGDTDVTLVMRYQGGIRGRLVREDRSPIIAFKLNDREWRDPRGDFHLAVRTPGLTTLSLEVPGLTRVVRDIQVHPGQDVDLGEVVLEMGHRLRGRVLDARTSEPVSGAGVEVHLPSSSSAAPGQRDSALPLATTKTDMGGTFELSPLERGPLEVKVTHRRYLPHEARQDSGDAPLEVRLTRRPRVEGTLVDRDGQPVSANVEATSLPPRRHADISRADPTDNGHFRLWGLDPGVNVVVPSKTIHPDGHTIGFIPQRVVLGDEETQSLQFKERIGQATLKLRPVEPSKDPEDPFDDVLFRELLVFAGELPPFSTYEQWCFYKVLLSVPSGNDSREGPRPLEERLTFRELPLGRYTYVLTGMHRRNGFKDVMHVAVVELSTPGVVMVDVQPRWVAAPMRTGE</sequence>
<dbReference type="EMBL" id="CP071091">
    <property type="protein sequence ID" value="QSQ14118.1"/>
    <property type="molecule type" value="Genomic_DNA"/>
</dbReference>
<evidence type="ECO:0000256" key="1">
    <source>
        <dbReference type="ARBA" id="ARBA00022729"/>
    </source>
</evidence>
<dbReference type="SUPFAM" id="SSF49478">
    <property type="entry name" value="Cna protein B-type domain"/>
    <property type="match status" value="1"/>
</dbReference>
<dbReference type="InterPro" id="IPR013784">
    <property type="entry name" value="Carb-bd-like_fold"/>
</dbReference>
<dbReference type="SUPFAM" id="SSF49452">
    <property type="entry name" value="Starch-binding domain-like"/>
    <property type="match status" value="2"/>
</dbReference>
<keyword evidence="4" id="KW-1185">Reference proteome</keyword>
<reference evidence="3 4" key="1">
    <citation type="submission" date="2021-02" db="EMBL/GenBank/DDBJ databases">
        <title>De Novo genome assembly of isolated myxobacteria.</title>
        <authorList>
            <person name="Stevens D.C."/>
        </authorList>
    </citation>
    <scope>NUCLEOTIDE SEQUENCE [LARGE SCALE GENOMIC DNA]</scope>
    <source>
        <strain evidence="3 4">SCHIC003</strain>
    </source>
</reference>
<dbReference type="InterPro" id="IPR008969">
    <property type="entry name" value="CarboxyPept-like_regulatory"/>
</dbReference>
<evidence type="ECO:0000313" key="4">
    <source>
        <dbReference type="Proteomes" id="UP000663090"/>
    </source>
</evidence>
<dbReference type="InterPro" id="IPR051417">
    <property type="entry name" value="SDr/BOS_complex"/>
</dbReference>
<keyword evidence="1" id="KW-0732">Signal</keyword>
<dbReference type="PANTHER" id="PTHR23303:SF14">
    <property type="entry name" value="BOS COMPLEX SUBUNIT NOMO1-RELATED"/>
    <property type="match status" value="1"/>
</dbReference>
<accession>A0ABX7N659</accession>
<dbReference type="SUPFAM" id="SSF49464">
    <property type="entry name" value="Carboxypeptidase regulatory domain-like"/>
    <property type="match status" value="4"/>
</dbReference>